<feature type="region of interest" description="Disordered" evidence="1">
    <location>
        <begin position="114"/>
        <end position="168"/>
    </location>
</feature>
<name>A0ABD0UWN1_DENTH</name>
<keyword evidence="3" id="KW-1185">Reference proteome</keyword>
<evidence type="ECO:0000256" key="1">
    <source>
        <dbReference type="SAM" id="MobiDB-lite"/>
    </source>
</evidence>
<dbReference type="AlphaFoldDB" id="A0ABD0UWN1"/>
<reference evidence="2 3" key="1">
    <citation type="journal article" date="2024" name="Plant Biotechnol. J.">
        <title>Dendrobium thyrsiflorum genome and its molecular insights into genes involved in important horticultural traits.</title>
        <authorList>
            <person name="Chen B."/>
            <person name="Wang J.Y."/>
            <person name="Zheng P.J."/>
            <person name="Li K.L."/>
            <person name="Liang Y.M."/>
            <person name="Chen X.F."/>
            <person name="Zhang C."/>
            <person name="Zhao X."/>
            <person name="He X."/>
            <person name="Zhang G.Q."/>
            <person name="Liu Z.J."/>
            <person name="Xu Q."/>
        </authorList>
    </citation>
    <scope>NUCLEOTIDE SEQUENCE [LARGE SCALE GENOMIC DNA]</scope>
    <source>
        <strain evidence="2">GZMU011</strain>
    </source>
</reference>
<dbReference type="Proteomes" id="UP001552299">
    <property type="component" value="Unassembled WGS sequence"/>
</dbReference>
<proteinExistence type="predicted"/>
<gene>
    <name evidence="2" type="ORF">M5K25_015226</name>
</gene>
<dbReference type="EMBL" id="JANQDX010000012">
    <property type="protein sequence ID" value="KAL0914841.1"/>
    <property type="molecule type" value="Genomic_DNA"/>
</dbReference>
<protein>
    <submittedName>
        <fullName evidence="2">Uncharacterized protein</fullName>
    </submittedName>
</protein>
<feature type="compositionally biased region" description="Basic residues" evidence="1">
    <location>
        <begin position="136"/>
        <end position="146"/>
    </location>
</feature>
<feature type="region of interest" description="Disordered" evidence="1">
    <location>
        <begin position="293"/>
        <end position="346"/>
    </location>
</feature>
<accession>A0ABD0UWN1</accession>
<feature type="compositionally biased region" description="Basic and acidic residues" evidence="1">
    <location>
        <begin position="147"/>
        <end position="167"/>
    </location>
</feature>
<comment type="caution">
    <text evidence="2">The sequence shown here is derived from an EMBL/GenBank/DDBJ whole genome shotgun (WGS) entry which is preliminary data.</text>
</comment>
<feature type="compositionally biased region" description="Basic and acidic residues" evidence="1">
    <location>
        <begin position="330"/>
        <end position="346"/>
    </location>
</feature>
<organism evidence="2 3">
    <name type="scientific">Dendrobium thyrsiflorum</name>
    <name type="common">Pinecone-like raceme dendrobium</name>
    <name type="synonym">Orchid</name>
    <dbReference type="NCBI Taxonomy" id="117978"/>
    <lineage>
        <taxon>Eukaryota</taxon>
        <taxon>Viridiplantae</taxon>
        <taxon>Streptophyta</taxon>
        <taxon>Embryophyta</taxon>
        <taxon>Tracheophyta</taxon>
        <taxon>Spermatophyta</taxon>
        <taxon>Magnoliopsida</taxon>
        <taxon>Liliopsida</taxon>
        <taxon>Asparagales</taxon>
        <taxon>Orchidaceae</taxon>
        <taxon>Epidendroideae</taxon>
        <taxon>Malaxideae</taxon>
        <taxon>Dendrobiinae</taxon>
        <taxon>Dendrobium</taxon>
    </lineage>
</organism>
<evidence type="ECO:0000313" key="2">
    <source>
        <dbReference type="EMBL" id="KAL0914841.1"/>
    </source>
</evidence>
<feature type="compositionally biased region" description="Basic and acidic residues" evidence="1">
    <location>
        <begin position="297"/>
        <end position="311"/>
    </location>
</feature>
<evidence type="ECO:0000313" key="3">
    <source>
        <dbReference type="Proteomes" id="UP001552299"/>
    </source>
</evidence>
<sequence>MDPSDILDQALDLCELKFFSDLSTSTNCCGGQLSFGRVRRYLGTCRRLLSACTSVADPVARRCNVVVCLLHTALWRRPCVGAASECVRPSRLPIEAVTVQSRVRRFRLEEEDEVEGEEEEEEREGKWEGMVGNLKGGRKKKKKWRERGRGKEEEEEWRKKNGGRRREEEEEGEKWSYLELGWREGGTGGWNRKREREPTDGFHVVAIIVVVVAVASICAHENKFSADRRPQPIWVSILAVSVAPDASALSVSQTEVVSAILLHKSALHHNWRRRDLIAAASSAQILKRSAVAAGSEVGKEEGPESRIKRSDWAQMETRAAEDESLIEETPTGRDTPELFRELSRIS</sequence>